<accession>A0A2Z6PT75</accession>
<dbReference type="EMBL" id="DF974883">
    <property type="protein sequence ID" value="GAU50819.1"/>
    <property type="molecule type" value="Genomic_DNA"/>
</dbReference>
<dbReference type="AlphaFoldDB" id="A0A2Z6PT75"/>
<feature type="domain" description="C2H2-type" evidence="11">
    <location>
        <begin position="120"/>
        <end position="147"/>
    </location>
</feature>
<dbReference type="PROSITE" id="PS00028">
    <property type="entry name" value="ZINC_FINGER_C2H2_1"/>
    <property type="match status" value="2"/>
</dbReference>
<dbReference type="InterPro" id="IPR036236">
    <property type="entry name" value="Znf_C2H2_sf"/>
</dbReference>
<name>A0A2Z6PT75_TRISU</name>
<keyword evidence="6" id="KW-0805">Transcription regulation</keyword>
<dbReference type="GO" id="GO:0008270">
    <property type="term" value="F:zinc ion binding"/>
    <property type="evidence" value="ECO:0007669"/>
    <property type="project" value="UniProtKB-KW"/>
</dbReference>
<dbReference type="InterPro" id="IPR013087">
    <property type="entry name" value="Znf_C2H2_type"/>
</dbReference>
<organism evidence="12 13">
    <name type="scientific">Trifolium subterraneum</name>
    <name type="common">Subterranean clover</name>
    <dbReference type="NCBI Taxonomy" id="3900"/>
    <lineage>
        <taxon>Eukaryota</taxon>
        <taxon>Viridiplantae</taxon>
        <taxon>Streptophyta</taxon>
        <taxon>Embryophyta</taxon>
        <taxon>Tracheophyta</taxon>
        <taxon>Spermatophyta</taxon>
        <taxon>Magnoliopsida</taxon>
        <taxon>eudicotyledons</taxon>
        <taxon>Gunneridae</taxon>
        <taxon>Pentapetalae</taxon>
        <taxon>rosids</taxon>
        <taxon>fabids</taxon>
        <taxon>Fabales</taxon>
        <taxon>Fabaceae</taxon>
        <taxon>Papilionoideae</taxon>
        <taxon>50 kb inversion clade</taxon>
        <taxon>NPAAA clade</taxon>
        <taxon>Hologalegina</taxon>
        <taxon>IRL clade</taxon>
        <taxon>Trifolieae</taxon>
        <taxon>Trifolium</taxon>
    </lineage>
</organism>
<dbReference type="OrthoDB" id="6077919at2759"/>
<dbReference type="SUPFAM" id="SSF57667">
    <property type="entry name" value="beta-beta-alpha zinc fingers"/>
    <property type="match status" value="1"/>
</dbReference>
<feature type="region of interest" description="Disordered" evidence="10">
    <location>
        <begin position="232"/>
        <end position="260"/>
    </location>
</feature>
<feature type="compositionally biased region" description="Low complexity" evidence="10">
    <location>
        <begin position="232"/>
        <end position="250"/>
    </location>
</feature>
<reference evidence="13" key="1">
    <citation type="journal article" date="2017" name="Front. Plant Sci.">
        <title>Climate Clever Clovers: New Paradigm to Reduce the Environmental Footprint of Ruminants by Breeding Low Methanogenic Forages Utilizing Haplotype Variation.</title>
        <authorList>
            <person name="Kaur P."/>
            <person name="Appels R."/>
            <person name="Bayer P.E."/>
            <person name="Keeble-Gagnere G."/>
            <person name="Wang J."/>
            <person name="Hirakawa H."/>
            <person name="Shirasawa K."/>
            <person name="Vercoe P."/>
            <person name="Stefanova K."/>
            <person name="Durmic Z."/>
            <person name="Nichols P."/>
            <person name="Revell C."/>
            <person name="Isobe S.N."/>
            <person name="Edwards D."/>
            <person name="Erskine W."/>
        </authorList>
    </citation>
    <scope>NUCLEOTIDE SEQUENCE [LARGE SCALE GENOMIC DNA]</scope>
    <source>
        <strain evidence="13">cv. Daliak</strain>
    </source>
</reference>
<gene>
    <name evidence="12" type="ORF">TSUD_410880</name>
</gene>
<evidence type="ECO:0000256" key="1">
    <source>
        <dbReference type="ARBA" id="ARBA00004123"/>
    </source>
</evidence>
<evidence type="ECO:0000256" key="6">
    <source>
        <dbReference type="ARBA" id="ARBA00023015"/>
    </source>
</evidence>
<protein>
    <recommendedName>
        <fullName evidence="11">C2H2-type domain-containing protein</fullName>
    </recommendedName>
</protein>
<keyword evidence="8" id="KW-0539">Nucleus</keyword>
<dbReference type="PROSITE" id="PS50157">
    <property type="entry name" value="ZINC_FINGER_C2H2_2"/>
    <property type="match status" value="2"/>
</dbReference>
<evidence type="ECO:0000256" key="3">
    <source>
        <dbReference type="ARBA" id="ARBA00022737"/>
    </source>
</evidence>
<dbReference type="PANTHER" id="PTHR26374:SF456">
    <property type="entry name" value="ZINC FINGER PROTEIN ZAT5-LIKE"/>
    <property type="match status" value="1"/>
</dbReference>
<dbReference type="GO" id="GO:0005634">
    <property type="term" value="C:nucleus"/>
    <property type="evidence" value="ECO:0007669"/>
    <property type="project" value="UniProtKB-SubCell"/>
</dbReference>
<evidence type="ECO:0000256" key="5">
    <source>
        <dbReference type="ARBA" id="ARBA00022833"/>
    </source>
</evidence>
<dbReference type="Gene3D" id="3.30.160.60">
    <property type="entry name" value="Classic Zinc Finger"/>
    <property type="match status" value="1"/>
</dbReference>
<keyword evidence="5" id="KW-0862">Zinc</keyword>
<keyword evidence="2" id="KW-0479">Metal-binding</keyword>
<keyword evidence="3" id="KW-0677">Repeat</keyword>
<evidence type="ECO:0000259" key="11">
    <source>
        <dbReference type="PROSITE" id="PS50157"/>
    </source>
</evidence>
<evidence type="ECO:0000256" key="2">
    <source>
        <dbReference type="ARBA" id="ARBA00022723"/>
    </source>
</evidence>
<sequence>MLVSKDHITQQQIIKGKRTKRQRLPSPLRLAMPAASNNSYNEGTSFNDNMYNNDNSRGIEFVKIESHNRSEEEKEEEDMANCLILLAQGHNRRHDHQNQEHVSNHHDYNNNKPSSNFYVYECKTCNRCFPSFQALGGHRASHSKPNKVNCNNIVTQQKQEVTTSPFVDDHYDATMNTILSLQAYTAATPITTITTTTAATKKSKVHECSICGAEFSSGQALGGHMRRHRTLVSTSTTTTATTTTPSVSLSIGSRSPKYHEAKKPRISLKLDLNLPAPEVDQRDPSKFSFQQPRENVIAFSNSSLVDCHY</sequence>
<dbReference type="PANTHER" id="PTHR26374">
    <property type="entry name" value="ZINC FINGER PROTEIN ZAT5"/>
    <property type="match status" value="1"/>
</dbReference>
<evidence type="ECO:0000313" key="12">
    <source>
        <dbReference type="EMBL" id="GAU50819.1"/>
    </source>
</evidence>
<keyword evidence="7" id="KW-0804">Transcription</keyword>
<evidence type="ECO:0000313" key="13">
    <source>
        <dbReference type="Proteomes" id="UP000242715"/>
    </source>
</evidence>
<keyword evidence="4 9" id="KW-0863">Zinc-finger</keyword>
<feature type="domain" description="C2H2-type" evidence="11">
    <location>
        <begin position="206"/>
        <end position="228"/>
    </location>
</feature>
<evidence type="ECO:0000256" key="8">
    <source>
        <dbReference type="ARBA" id="ARBA00023242"/>
    </source>
</evidence>
<dbReference type="Pfam" id="PF13912">
    <property type="entry name" value="zf-C2H2_6"/>
    <property type="match status" value="2"/>
</dbReference>
<proteinExistence type="predicted"/>
<evidence type="ECO:0000256" key="9">
    <source>
        <dbReference type="PROSITE-ProRule" id="PRU00042"/>
    </source>
</evidence>
<feature type="region of interest" description="Disordered" evidence="10">
    <location>
        <begin position="1"/>
        <end position="23"/>
    </location>
</feature>
<evidence type="ECO:0000256" key="4">
    <source>
        <dbReference type="ARBA" id="ARBA00022771"/>
    </source>
</evidence>
<dbReference type="SMART" id="SM00355">
    <property type="entry name" value="ZnF_C2H2"/>
    <property type="match status" value="2"/>
</dbReference>
<keyword evidence="13" id="KW-1185">Reference proteome</keyword>
<comment type="subcellular location">
    <subcellularLocation>
        <location evidence="1">Nucleus</location>
    </subcellularLocation>
</comment>
<dbReference type="Proteomes" id="UP000242715">
    <property type="component" value="Unassembled WGS sequence"/>
</dbReference>
<evidence type="ECO:0000256" key="10">
    <source>
        <dbReference type="SAM" id="MobiDB-lite"/>
    </source>
</evidence>
<evidence type="ECO:0000256" key="7">
    <source>
        <dbReference type="ARBA" id="ARBA00023163"/>
    </source>
</evidence>